<protein>
    <submittedName>
        <fullName evidence="2">Uncharacterized protein</fullName>
    </submittedName>
</protein>
<keyword evidence="1" id="KW-0812">Transmembrane</keyword>
<accession>A0A3M7R5V1</accession>
<feature type="transmembrane region" description="Helical" evidence="1">
    <location>
        <begin position="21"/>
        <end position="39"/>
    </location>
</feature>
<keyword evidence="1" id="KW-1133">Transmembrane helix</keyword>
<dbReference type="Proteomes" id="UP000276133">
    <property type="component" value="Unassembled WGS sequence"/>
</dbReference>
<gene>
    <name evidence="2" type="ORF">BpHYR1_000604</name>
</gene>
<comment type="caution">
    <text evidence="2">The sequence shown here is derived from an EMBL/GenBank/DDBJ whole genome shotgun (WGS) entry which is preliminary data.</text>
</comment>
<dbReference type="AlphaFoldDB" id="A0A3M7R5V1"/>
<sequence>MRNKTNKLSSFLVKKIVSVHLFYQSLLLSQSLVYLYAFIQARLSSFPIISNCQVIVSESSEILEINIKFYW</sequence>
<evidence type="ECO:0000256" key="1">
    <source>
        <dbReference type="SAM" id="Phobius"/>
    </source>
</evidence>
<name>A0A3M7R5V1_BRAPC</name>
<organism evidence="2 3">
    <name type="scientific">Brachionus plicatilis</name>
    <name type="common">Marine rotifer</name>
    <name type="synonym">Brachionus muelleri</name>
    <dbReference type="NCBI Taxonomy" id="10195"/>
    <lineage>
        <taxon>Eukaryota</taxon>
        <taxon>Metazoa</taxon>
        <taxon>Spiralia</taxon>
        <taxon>Gnathifera</taxon>
        <taxon>Rotifera</taxon>
        <taxon>Eurotatoria</taxon>
        <taxon>Monogononta</taxon>
        <taxon>Pseudotrocha</taxon>
        <taxon>Ploima</taxon>
        <taxon>Brachionidae</taxon>
        <taxon>Brachionus</taxon>
    </lineage>
</organism>
<evidence type="ECO:0000313" key="2">
    <source>
        <dbReference type="EMBL" id="RNA18940.1"/>
    </source>
</evidence>
<reference evidence="2 3" key="1">
    <citation type="journal article" date="2018" name="Sci. Rep.">
        <title>Genomic signatures of local adaptation to the degree of environmental predictability in rotifers.</title>
        <authorList>
            <person name="Franch-Gras L."/>
            <person name="Hahn C."/>
            <person name="Garcia-Roger E.M."/>
            <person name="Carmona M.J."/>
            <person name="Serra M."/>
            <person name="Gomez A."/>
        </authorList>
    </citation>
    <scope>NUCLEOTIDE SEQUENCE [LARGE SCALE GENOMIC DNA]</scope>
    <source>
        <strain evidence="2">HYR1</strain>
    </source>
</reference>
<proteinExistence type="predicted"/>
<evidence type="ECO:0000313" key="3">
    <source>
        <dbReference type="Proteomes" id="UP000276133"/>
    </source>
</evidence>
<keyword evidence="3" id="KW-1185">Reference proteome</keyword>
<dbReference type="EMBL" id="REGN01004145">
    <property type="protein sequence ID" value="RNA18940.1"/>
    <property type="molecule type" value="Genomic_DNA"/>
</dbReference>
<keyword evidence="1" id="KW-0472">Membrane</keyword>